<evidence type="ECO:0000313" key="6">
    <source>
        <dbReference type="EMBL" id="OZI69779.1"/>
    </source>
</evidence>
<dbReference type="SUPFAM" id="SSF53850">
    <property type="entry name" value="Periplasmic binding protein-like II"/>
    <property type="match status" value="1"/>
</dbReference>
<keyword evidence="3 4" id="KW-0732">Signal</keyword>
<organism evidence="6 7">
    <name type="scientific">Bordetella genomosp. 2</name>
    <dbReference type="NCBI Taxonomy" id="1983456"/>
    <lineage>
        <taxon>Bacteria</taxon>
        <taxon>Pseudomonadati</taxon>
        <taxon>Pseudomonadota</taxon>
        <taxon>Betaproteobacteria</taxon>
        <taxon>Burkholderiales</taxon>
        <taxon>Alcaligenaceae</taxon>
        <taxon>Bordetella</taxon>
    </lineage>
</organism>
<name>A0A261V6M7_9BORD</name>
<accession>A0A261V6M7</accession>
<dbReference type="PIRSF" id="PIRSF002741">
    <property type="entry name" value="MppA"/>
    <property type="match status" value="1"/>
</dbReference>
<dbReference type="GO" id="GO:0015833">
    <property type="term" value="P:peptide transport"/>
    <property type="evidence" value="ECO:0007669"/>
    <property type="project" value="TreeGrafter"/>
</dbReference>
<dbReference type="GO" id="GO:0030288">
    <property type="term" value="C:outer membrane-bounded periplasmic space"/>
    <property type="evidence" value="ECO:0007669"/>
    <property type="project" value="UniProtKB-ARBA"/>
</dbReference>
<dbReference type="Pfam" id="PF00496">
    <property type="entry name" value="SBP_bac_5"/>
    <property type="match status" value="1"/>
</dbReference>
<dbReference type="GO" id="GO:1904680">
    <property type="term" value="F:peptide transmembrane transporter activity"/>
    <property type="evidence" value="ECO:0007669"/>
    <property type="project" value="TreeGrafter"/>
</dbReference>
<evidence type="ECO:0000256" key="1">
    <source>
        <dbReference type="ARBA" id="ARBA00005695"/>
    </source>
</evidence>
<dbReference type="PANTHER" id="PTHR30290">
    <property type="entry name" value="PERIPLASMIC BINDING COMPONENT OF ABC TRANSPORTER"/>
    <property type="match status" value="1"/>
</dbReference>
<dbReference type="EMBL" id="NEVT01000009">
    <property type="protein sequence ID" value="OZI69779.1"/>
    <property type="molecule type" value="Genomic_DNA"/>
</dbReference>
<dbReference type="InterPro" id="IPR030678">
    <property type="entry name" value="Peptide/Ni-bd"/>
</dbReference>
<keyword evidence="2" id="KW-0813">Transport</keyword>
<evidence type="ECO:0000256" key="4">
    <source>
        <dbReference type="SAM" id="SignalP"/>
    </source>
</evidence>
<feature type="domain" description="Solute-binding protein family 5" evidence="5">
    <location>
        <begin position="74"/>
        <end position="429"/>
    </location>
</feature>
<feature type="chain" id="PRO_5013306182" evidence="4">
    <location>
        <begin position="28"/>
        <end position="532"/>
    </location>
</feature>
<dbReference type="AlphaFoldDB" id="A0A261V6M7"/>
<sequence>MKTRVKKTCMAAALAGVVALAGVSAHAQQPGTLTVLRVADADIYDPIRTTSTRMGEVMFMMADTLVSLDFDLKTVKPGLAESWTVSDDGKTYRFVLRKDVKFCDGRPMTAQDVAYSLNRLADPANKSPVRLKVGPIKEVRAVDDYTVDYELSSPFSDTLYQLALPFASIVDKNTVEKLGKNFGTQGFNGTGPYCWVSWTPRQELVLKKNPHYKWGPPIYKNPSPQLDRVIWKVVPESNTLMAAIQSRQGDTSQNVPAFALDGMKKIPGMKVQQQPNAIDDYFLGFRVNKPVTGDLAIRKAVNAAINRDTLVKAIYFGHADPRRSMANPNAVDYDPESVKYLQQYDPAAAAKLLDEAGWKPGPDGVRVKDGVRASFLVYGSRNDTTSRMAETLQADLRRVGIDLQVQLWDNTAVWGKLATQEFDAFIMNLPYITVTEWVNFYFRSVQMPTPNRMNWNNKDTDAYAAQASAALTDAQRQEATSKVQRQLSEQAVWAPLVNVQLWMVSADRVEGARPHGLYGASLYKGLDIRVKN</sequence>
<reference evidence="7" key="1">
    <citation type="submission" date="2017-05" db="EMBL/GenBank/DDBJ databases">
        <title>Complete and WGS of Bordetella genogroups.</title>
        <authorList>
            <person name="Spilker T."/>
            <person name="Lipuma J."/>
        </authorList>
    </citation>
    <scope>NUCLEOTIDE SEQUENCE [LARGE SCALE GENOMIC DNA]</scope>
    <source>
        <strain evidence="7">AU8256</strain>
    </source>
</reference>
<gene>
    <name evidence="6" type="ORF">CAL24_23520</name>
</gene>
<dbReference type="InterPro" id="IPR000914">
    <property type="entry name" value="SBP_5_dom"/>
</dbReference>
<evidence type="ECO:0000256" key="3">
    <source>
        <dbReference type="ARBA" id="ARBA00022729"/>
    </source>
</evidence>
<dbReference type="Gene3D" id="3.10.105.10">
    <property type="entry name" value="Dipeptide-binding Protein, Domain 3"/>
    <property type="match status" value="1"/>
</dbReference>
<dbReference type="InterPro" id="IPR039424">
    <property type="entry name" value="SBP_5"/>
</dbReference>
<dbReference type="GO" id="GO:0043190">
    <property type="term" value="C:ATP-binding cassette (ABC) transporter complex"/>
    <property type="evidence" value="ECO:0007669"/>
    <property type="project" value="InterPro"/>
</dbReference>
<dbReference type="Proteomes" id="UP000215633">
    <property type="component" value="Unassembled WGS sequence"/>
</dbReference>
<dbReference type="PANTHER" id="PTHR30290:SF9">
    <property type="entry name" value="OLIGOPEPTIDE-BINDING PROTEIN APPA"/>
    <property type="match status" value="1"/>
</dbReference>
<comment type="similarity">
    <text evidence="1">Belongs to the bacterial solute-binding protein 5 family.</text>
</comment>
<dbReference type="Gene3D" id="3.40.190.10">
    <property type="entry name" value="Periplasmic binding protein-like II"/>
    <property type="match status" value="1"/>
</dbReference>
<dbReference type="InterPro" id="IPR023765">
    <property type="entry name" value="SBP_5_CS"/>
</dbReference>
<protein>
    <submittedName>
        <fullName evidence="6">Peptide ABC transporter substrate-binding protein</fullName>
    </submittedName>
</protein>
<proteinExistence type="inferred from homology"/>
<dbReference type="PROSITE" id="PS01040">
    <property type="entry name" value="SBP_BACTERIAL_5"/>
    <property type="match status" value="1"/>
</dbReference>
<feature type="signal peptide" evidence="4">
    <location>
        <begin position="1"/>
        <end position="27"/>
    </location>
</feature>
<evidence type="ECO:0000259" key="5">
    <source>
        <dbReference type="Pfam" id="PF00496"/>
    </source>
</evidence>
<keyword evidence="7" id="KW-1185">Reference proteome</keyword>
<comment type="caution">
    <text evidence="6">The sequence shown here is derived from an EMBL/GenBank/DDBJ whole genome shotgun (WGS) entry which is preliminary data.</text>
</comment>
<evidence type="ECO:0000313" key="7">
    <source>
        <dbReference type="Proteomes" id="UP000215633"/>
    </source>
</evidence>
<evidence type="ECO:0000256" key="2">
    <source>
        <dbReference type="ARBA" id="ARBA00022448"/>
    </source>
</evidence>